<organism evidence="1 2">
    <name type="scientific">Globisporangium ultimum (strain ATCC 200006 / CBS 805.95 / DAOM BR144)</name>
    <name type="common">Pythium ultimum</name>
    <dbReference type="NCBI Taxonomy" id="431595"/>
    <lineage>
        <taxon>Eukaryota</taxon>
        <taxon>Sar</taxon>
        <taxon>Stramenopiles</taxon>
        <taxon>Oomycota</taxon>
        <taxon>Peronosporomycetes</taxon>
        <taxon>Pythiales</taxon>
        <taxon>Pythiaceae</taxon>
        <taxon>Globisporangium</taxon>
    </lineage>
</organism>
<reference evidence="2" key="2">
    <citation type="submission" date="2010-04" db="EMBL/GenBank/DDBJ databases">
        <authorList>
            <person name="Buell R."/>
            <person name="Hamilton J."/>
            <person name="Hostetler J."/>
        </authorList>
    </citation>
    <scope>NUCLEOTIDE SEQUENCE [LARGE SCALE GENOMIC DNA]</scope>
    <source>
        <strain evidence="2">DAOM:BR144</strain>
    </source>
</reference>
<dbReference type="Proteomes" id="UP000019132">
    <property type="component" value="Unassembled WGS sequence"/>
</dbReference>
<keyword evidence="2" id="KW-1185">Reference proteome</keyword>
<dbReference type="HOGENOM" id="CLU_3227604_0_0_1"/>
<name>K3W6B8_GLOUD</name>
<sequence length="44" mass="4949">MASSAFRPEHDLFFLCLARCRMDGIHTLFGSGQQNIAPNISMYT</sequence>
<evidence type="ECO:0000313" key="1">
    <source>
        <dbReference type="EnsemblProtists" id="PYU1_T000509"/>
    </source>
</evidence>
<dbReference type="InParanoid" id="K3W6B8"/>
<dbReference type="EMBL" id="GL376636">
    <property type="status" value="NOT_ANNOTATED_CDS"/>
    <property type="molecule type" value="Genomic_DNA"/>
</dbReference>
<reference evidence="1" key="3">
    <citation type="submission" date="2015-02" db="UniProtKB">
        <authorList>
            <consortium name="EnsemblProtists"/>
        </authorList>
    </citation>
    <scope>IDENTIFICATION</scope>
    <source>
        <strain evidence="1">DAOM BR144</strain>
    </source>
</reference>
<evidence type="ECO:0000313" key="2">
    <source>
        <dbReference type="Proteomes" id="UP000019132"/>
    </source>
</evidence>
<dbReference type="EnsemblProtists" id="PYU1_T000509">
    <property type="protein sequence ID" value="PYU1_T000509"/>
    <property type="gene ID" value="PYU1_G000509"/>
</dbReference>
<reference evidence="2" key="1">
    <citation type="journal article" date="2010" name="Genome Biol.">
        <title>Genome sequence of the necrotrophic plant pathogen Pythium ultimum reveals original pathogenicity mechanisms and effector repertoire.</title>
        <authorList>
            <person name="Levesque C.A."/>
            <person name="Brouwer H."/>
            <person name="Cano L."/>
            <person name="Hamilton J.P."/>
            <person name="Holt C."/>
            <person name="Huitema E."/>
            <person name="Raffaele S."/>
            <person name="Robideau G.P."/>
            <person name="Thines M."/>
            <person name="Win J."/>
            <person name="Zerillo M.M."/>
            <person name="Beakes G.W."/>
            <person name="Boore J.L."/>
            <person name="Busam D."/>
            <person name="Dumas B."/>
            <person name="Ferriera S."/>
            <person name="Fuerstenberg S.I."/>
            <person name="Gachon C.M."/>
            <person name="Gaulin E."/>
            <person name="Govers F."/>
            <person name="Grenville-Briggs L."/>
            <person name="Horner N."/>
            <person name="Hostetler J."/>
            <person name="Jiang R.H."/>
            <person name="Johnson J."/>
            <person name="Krajaejun T."/>
            <person name="Lin H."/>
            <person name="Meijer H.J."/>
            <person name="Moore B."/>
            <person name="Morris P."/>
            <person name="Phuntmart V."/>
            <person name="Puiu D."/>
            <person name="Shetty J."/>
            <person name="Stajich J.E."/>
            <person name="Tripathy S."/>
            <person name="Wawra S."/>
            <person name="van West P."/>
            <person name="Whitty B.R."/>
            <person name="Coutinho P.M."/>
            <person name="Henrissat B."/>
            <person name="Martin F."/>
            <person name="Thomas P.D."/>
            <person name="Tyler B.M."/>
            <person name="De Vries R.P."/>
            <person name="Kamoun S."/>
            <person name="Yandell M."/>
            <person name="Tisserat N."/>
            <person name="Buell C.R."/>
        </authorList>
    </citation>
    <scope>NUCLEOTIDE SEQUENCE</scope>
    <source>
        <strain evidence="2">DAOM:BR144</strain>
    </source>
</reference>
<dbReference type="VEuPathDB" id="FungiDB:PYU1_G000509"/>
<protein>
    <submittedName>
        <fullName evidence="1">Uncharacterized protein</fullName>
    </submittedName>
</protein>
<accession>K3W6B8</accession>
<dbReference type="AlphaFoldDB" id="K3W6B8"/>
<proteinExistence type="predicted"/>